<dbReference type="InterPro" id="IPR019752">
    <property type="entry name" value="Pyrv/ketoisovalerate_OxRed_cat"/>
</dbReference>
<dbReference type="Pfam" id="PF01855">
    <property type="entry name" value="POR_N"/>
    <property type="match status" value="1"/>
</dbReference>
<dbReference type="PANTHER" id="PTHR32154">
    <property type="entry name" value="PYRUVATE-FLAVODOXIN OXIDOREDUCTASE-RELATED"/>
    <property type="match status" value="1"/>
</dbReference>
<reference evidence="5" key="1">
    <citation type="submission" date="2023-12" db="EMBL/GenBank/DDBJ databases">
        <title>Novel isolates from deep terrestrial aquifers shed light on the physiology and ecology of the class Limnochordia.</title>
        <authorList>
            <person name="Karnachuk O.V."/>
            <person name="Lukina A.P."/>
            <person name="Avakyan M.R."/>
            <person name="Kadnikov V."/>
            <person name="Begmatov S."/>
            <person name="Beletsky A.V."/>
            <person name="Mardanov A.V."/>
            <person name="Ravin N.V."/>
        </authorList>
    </citation>
    <scope>NUCLEOTIDE SEQUENCE [LARGE SCALE GENOMIC DNA]</scope>
    <source>
        <strain evidence="5">LN</strain>
    </source>
</reference>
<dbReference type="PANTHER" id="PTHR32154:SF20">
    <property type="entry name" value="2-OXOGLUTARATE OXIDOREDUCTASE SUBUNIT KORA"/>
    <property type="match status" value="1"/>
</dbReference>
<dbReference type="InterPro" id="IPR050722">
    <property type="entry name" value="Pyruvate:ferred/Flavod_OxRd"/>
</dbReference>
<accession>A0ABZ1BMQ7</accession>
<keyword evidence="1" id="KW-0560">Oxidoreductase</keyword>
<dbReference type="InterPro" id="IPR022367">
    <property type="entry name" value="2-oxoacid/accept_OxRdtase_asu"/>
</dbReference>
<dbReference type="SUPFAM" id="SSF52922">
    <property type="entry name" value="TK C-terminal domain-like"/>
    <property type="match status" value="1"/>
</dbReference>
<dbReference type="NCBIfam" id="TIGR03710">
    <property type="entry name" value="OAFO_sf"/>
    <property type="match status" value="1"/>
</dbReference>
<dbReference type="Gene3D" id="3.40.920.10">
    <property type="entry name" value="Pyruvate-ferredoxin oxidoreductase, PFOR, domain III"/>
    <property type="match status" value="1"/>
</dbReference>
<dbReference type="EMBL" id="CP141614">
    <property type="protein sequence ID" value="WRP14072.1"/>
    <property type="molecule type" value="Genomic_DNA"/>
</dbReference>
<dbReference type="InterPro" id="IPR029061">
    <property type="entry name" value="THDP-binding"/>
</dbReference>
<evidence type="ECO:0000256" key="1">
    <source>
        <dbReference type="ARBA" id="ARBA00023002"/>
    </source>
</evidence>
<feature type="domain" description="Pyruvate/ketoisovalerate oxidoreductase catalytic" evidence="2">
    <location>
        <begin position="25"/>
        <end position="189"/>
    </location>
</feature>
<dbReference type="RefSeq" id="WP_324668362.1">
    <property type="nucleotide sequence ID" value="NZ_CP141614.1"/>
</dbReference>
<dbReference type="Proteomes" id="UP001333102">
    <property type="component" value="Chromosome"/>
</dbReference>
<dbReference type="CDD" id="cd07034">
    <property type="entry name" value="TPP_PYR_PFOR_IOR-alpha_like"/>
    <property type="match status" value="1"/>
</dbReference>
<protein>
    <submittedName>
        <fullName evidence="4">2-oxoacid:acceptor oxidoreductase subunit alpha</fullName>
    </submittedName>
</protein>
<name>A0ABZ1BMQ7_9FIRM</name>
<dbReference type="InterPro" id="IPR002869">
    <property type="entry name" value="Pyrv_flavodox_OxRed_cen"/>
</dbReference>
<sequence length="610" mass="64582">MAEAVKALTIARRRGMTIRVAGESGEGVITAGEMLTWALARAGLWVTTFRTYPAEIKGGPCMFQVRFDRKPLDSPTGPADVLIAFNDEAIALHQESVRPGGVILYDRHDDGSEPEGLRADVTARAVPFGKVALESLQSRLAKNMVALGATYAAMDLPLDSAKEFVARRFASKGESVVSVNVRALELGYELAREQLEGLGRLAELSEVDGATTGAADSGTGRMVISGNQALSIGAIAGGCRYYAGYPITPASDILELMAAQLPAFGGVAVQTEDEMAALASALGASFGGVPSMTATSGPGLSLMVELIGLGVMSELPVVVVDVQRAGPSTGMPTKTEQGDLNLAVYGGHGDAPRIVVAPVSVADCLEVGRRAFQLAGRYQTPVIVLSELVLAQRTESLPVPRGAELLLEPEWGGTGANGKSNGALDGHYRRYVDTEDGISSRPLPGDPAGLHVITGLEHDEYGHPNYEPAMHRRMSEKRRRKLEALQREVEADPRAWVARFGPEGARIGLLGWGSTYGAAREAAALAEQMGIAVQGLWVKMLSPLPTRTVEAFVRGLDVVIVPEVNASGQLARYLEANGIRGRIVPLVKYEGLPFSAEEILARIVEVAKGS</sequence>
<dbReference type="Gene3D" id="3.40.50.970">
    <property type="match status" value="1"/>
</dbReference>
<evidence type="ECO:0000259" key="2">
    <source>
        <dbReference type="Pfam" id="PF01558"/>
    </source>
</evidence>
<evidence type="ECO:0000313" key="5">
    <source>
        <dbReference type="Proteomes" id="UP001333102"/>
    </source>
</evidence>
<gene>
    <name evidence="4" type="ORF">VLY81_11670</name>
</gene>
<organism evidence="4 5">
    <name type="scientific">Geochorda subterranea</name>
    <dbReference type="NCBI Taxonomy" id="3109564"/>
    <lineage>
        <taxon>Bacteria</taxon>
        <taxon>Bacillati</taxon>
        <taxon>Bacillota</taxon>
        <taxon>Limnochordia</taxon>
        <taxon>Limnochordales</taxon>
        <taxon>Geochordaceae</taxon>
        <taxon>Geochorda</taxon>
    </lineage>
</organism>
<dbReference type="SUPFAM" id="SSF53323">
    <property type="entry name" value="Pyruvate-ferredoxin oxidoreductase, PFOR, domain III"/>
    <property type="match status" value="1"/>
</dbReference>
<dbReference type="SUPFAM" id="SSF52518">
    <property type="entry name" value="Thiamin diphosphate-binding fold (THDP-binding)"/>
    <property type="match status" value="1"/>
</dbReference>
<keyword evidence="5" id="KW-1185">Reference proteome</keyword>
<evidence type="ECO:0000259" key="3">
    <source>
        <dbReference type="Pfam" id="PF01855"/>
    </source>
</evidence>
<feature type="domain" description="Pyruvate flavodoxin/ferredoxin oxidoreductase pyrimidine binding" evidence="3">
    <location>
        <begin position="233"/>
        <end position="467"/>
    </location>
</feature>
<dbReference type="InterPro" id="IPR009014">
    <property type="entry name" value="Transketo_C/PFOR_II"/>
</dbReference>
<proteinExistence type="predicted"/>
<dbReference type="InterPro" id="IPR002880">
    <property type="entry name" value="Pyrv_Fd/Flavodoxin_OxRdtase_N"/>
</dbReference>
<dbReference type="Pfam" id="PF01558">
    <property type="entry name" value="POR"/>
    <property type="match status" value="1"/>
</dbReference>
<dbReference type="Gene3D" id="3.40.50.920">
    <property type="match status" value="1"/>
</dbReference>
<evidence type="ECO:0000313" key="4">
    <source>
        <dbReference type="EMBL" id="WRP14072.1"/>
    </source>
</evidence>